<dbReference type="NCBIfam" id="TIGR01557">
    <property type="entry name" value="myb_SHAQKYF"/>
    <property type="match status" value="1"/>
</dbReference>
<keyword evidence="4" id="KW-0539">Nucleus</keyword>
<dbReference type="Gene3D" id="1.10.10.60">
    <property type="entry name" value="Homeodomain-like"/>
    <property type="match status" value="1"/>
</dbReference>
<feature type="compositionally biased region" description="Polar residues" evidence="5">
    <location>
        <begin position="48"/>
        <end position="57"/>
    </location>
</feature>
<reference evidence="7" key="1">
    <citation type="journal article" date="2016" name="Nat. Genet.">
        <title>The genome sequences of Arachis duranensis and Arachis ipaensis, the diploid ancestors of cultivated peanut.</title>
        <authorList>
            <person name="Bertioli D.J."/>
            <person name="Cannon S.B."/>
            <person name="Froenicke L."/>
            <person name="Huang G."/>
            <person name="Farmer A.D."/>
            <person name="Cannon E.K."/>
            <person name="Liu X."/>
            <person name="Gao D."/>
            <person name="Clevenger J."/>
            <person name="Dash S."/>
            <person name="Ren L."/>
            <person name="Moretzsohn M.C."/>
            <person name="Shirasawa K."/>
            <person name="Huang W."/>
            <person name="Vidigal B."/>
            <person name="Abernathy B."/>
            <person name="Chu Y."/>
            <person name="Niederhuth C.E."/>
            <person name="Umale P."/>
            <person name="Araujo A.C."/>
            <person name="Kozik A."/>
            <person name="Kim K.D."/>
            <person name="Burow M.D."/>
            <person name="Varshney R.K."/>
            <person name="Wang X."/>
            <person name="Zhang X."/>
            <person name="Barkley N."/>
            <person name="Guimaraes P.M."/>
            <person name="Isobe S."/>
            <person name="Guo B."/>
            <person name="Liao B."/>
            <person name="Stalker H.T."/>
            <person name="Schmitz R.J."/>
            <person name="Scheffler B.E."/>
            <person name="Leal-Bertioli S.C."/>
            <person name="Xun X."/>
            <person name="Jackson S.A."/>
            <person name="Michelmore R."/>
            <person name="Ozias-Akins P."/>
        </authorList>
    </citation>
    <scope>NUCLEOTIDE SEQUENCE [LARGE SCALE GENOMIC DNA]</scope>
    <source>
        <strain evidence="7">cv. V14167</strain>
    </source>
</reference>
<reference evidence="8 9" key="2">
    <citation type="submission" date="2025-04" db="UniProtKB">
        <authorList>
            <consortium name="RefSeq"/>
        </authorList>
    </citation>
    <scope>IDENTIFICATION</scope>
    <source>
        <tissue evidence="8 9">Whole plant</tissue>
    </source>
</reference>
<dbReference type="GO" id="GO:0003700">
    <property type="term" value="F:DNA-binding transcription factor activity"/>
    <property type="evidence" value="ECO:0007669"/>
    <property type="project" value="InterPro"/>
</dbReference>
<evidence type="ECO:0000256" key="4">
    <source>
        <dbReference type="ARBA" id="ARBA00023242"/>
    </source>
</evidence>
<dbReference type="PANTHER" id="PTHR31314:SF174">
    <property type="entry name" value="OS02G0241200 PROTEIN"/>
    <property type="match status" value="1"/>
</dbReference>
<keyword evidence="2" id="KW-0805">Transcription regulation</keyword>
<dbReference type="KEGG" id="adu:107462350"/>
<dbReference type="AlphaFoldDB" id="A0A6P4BAC7"/>
<dbReference type="RefSeq" id="XP_052109088.1">
    <property type="nucleotide sequence ID" value="XM_052253128.1"/>
</dbReference>
<keyword evidence="3" id="KW-0804">Transcription</keyword>
<dbReference type="InterPro" id="IPR001005">
    <property type="entry name" value="SANT/Myb"/>
</dbReference>
<evidence type="ECO:0000256" key="5">
    <source>
        <dbReference type="SAM" id="MobiDB-lite"/>
    </source>
</evidence>
<dbReference type="Pfam" id="PF00249">
    <property type="entry name" value="Myb_DNA-binding"/>
    <property type="match status" value="1"/>
</dbReference>
<dbReference type="RefSeq" id="XP_015936407.1">
    <property type="nucleotide sequence ID" value="XM_016080921.3"/>
</dbReference>
<evidence type="ECO:0000313" key="7">
    <source>
        <dbReference type="Proteomes" id="UP000515211"/>
    </source>
</evidence>
<name>A0A6P4BAC7_ARADU</name>
<dbReference type="InterPro" id="IPR017930">
    <property type="entry name" value="Myb_dom"/>
</dbReference>
<dbReference type="FunFam" id="1.10.10.60:FF:000002">
    <property type="entry name" value="Myb family transcription factor"/>
    <property type="match status" value="1"/>
</dbReference>
<protein>
    <submittedName>
        <fullName evidence="8 9">Uncharacterized protein LOC107462350</fullName>
    </submittedName>
</protein>
<feature type="region of interest" description="Disordered" evidence="5">
    <location>
        <begin position="286"/>
        <end position="313"/>
    </location>
</feature>
<feature type="compositionally biased region" description="Basic and acidic residues" evidence="5">
    <location>
        <begin position="38"/>
        <end position="47"/>
    </location>
</feature>
<gene>
    <name evidence="8 9" type="primary">LOC107462350</name>
</gene>
<evidence type="ECO:0000259" key="6">
    <source>
        <dbReference type="PROSITE" id="PS51294"/>
    </source>
</evidence>
<evidence type="ECO:0000256" key="1">
    <source>
        <dbReference type="ARBA" id="ARBA00004123"/>
    </source>
</evidence>
<dbReference type="GO" id="GO:0003677">
    <property type="term" value="F:DNA binding"/>
    <property type="evidence" value="ECO:0007669"/>
    <property type="project" value="InterPro"/>
</dbReference>
<evidence type="ECO:0000256" key="3">
    <source>
        <dbReference type="ARBA" id="ARBA00023163"/>
    </source>
</evidence>
<evidence type="ECO:0000256" key="2">
    <source>
        <dbReference type="ARBA" id="ARBA00023015"/>
    </source>
</evidence>
<dbReference type="SUPFAM" id="SSF46689">
    <property type="entry name" value="Homeodomain-like"/>
    <property type="match status" value="1"/>
</dbReference>
<feature type="domain" description="HTH myb-type" evidence="6">
    <location>
        <begin position="98"/>
        <end position="158"/>
    </location>
</feature>
<dbReference type="GO" id="GO:0005634">
    <property type="term" value="C:nucleus"/>
    <property type="evidence" value="ECO:0007669"/>
    <property type="project" value="UniProtKB-SubCell"/>
</dbReference>
<accession>A0A6P4BAC7</accession>
<keyword evidence="7" id="KW-1185">Reference proteome</keyword>
<dbReference type="InterPro" id="IPR006447">
    <property type="entry name" value="Myb_dom_plants"/>
</dbReference>
<dbReference type="Proteomes" id="UP000515211">
    <property type="component" value="Chromosome 8"/>
</dbReference>
<dbReference type="PANTHER" id="PTHR31314">
    <property type="entry name" value="MYB FAMILY TRANSCRIPTION FACTOR PHL7-LIKE"/>
    <property type="match status" value="1"/>
</dbReference>
<organism evidence="7 8">
    <name type="scientific">Arachis duranensis</name>
    <name type="common">Wild peanut</name>
    <dbReference type="NCBI Taxonomy" id="130453"/>
    <lineage>
        <taxon>Eukaryota</taxon>
        <taxon>Viridiplantae</taxon>
        <taxon>Streptophyta</taxon>
        <taxon>Embryophyta</taxon>
        <taxon>Tracheophyta</taxon>
        <taxon>Spermatophyta</taxon>
        <taxon>Magnoliopsida</taxon>
        <taxon>eudicotyledons</taxon>
        <taxon>Gunneridae</taxon>
        <taxon>Pentapetalae</taxon>
        <taxon>rosids</taxon>
        <taxon>fabids</taxon>
        <taxon>Fabales</taxon>
        <taxon>Fabaceae</taxon>
        <taxon>Papilionoideae</taxon>
        <taxon>50 kb inversion clade</taxon>
        <taxon>dalbergioids sensu lato</taxon>
        <taxon>Dalbergieae</taxon>
        <taxon>Pterocarpus clade</taxon>
        <taxon>Arachis</taxon>
    </lineage>
</organism>
<feature type="compositionally biased region" description="Acidic residues" evidence="5">
    <location>
        <begin position="71"/>
        <end position="81"/>
    </location>
</feature>
<sequence>MGERISEGKEGSCCLITSPNNGSRKRSFIDLNEEAGDDENRSNKNDNEICSSSWQEGNLSSSNNNNATSSSEEEEEEEEDDKNNNKGRRTSMVRQYVRSKMPRLRWTPDLHLAFVQAVNRLGGQERATPKLVLQLMNVRGLSIAHVKSHLQMYRSKKLDESGQVLSQSRAMQQGRHQILEMYQRLNVQAHFGVDNIINRSSSYVPSSSLPIKQQPYNIKPHHHASSRFHPTGIFNSHMMTRSSSLEDKDSRLYEASSHLLDVRDAIIRRNNSSNSNGAFRSCQILEQVKWPPPPPRGTLKDKNDNGSQESEKHETLVAISMDDNNTRFGAQPSSQQWSTTTLADYQCHHHQRSSCSVAFPAGHHAKLDAQVHDLKNQMHDEKKKGSSSSSSFLELKLSQDSLENPQSEQEINTKLSLSLFSSSSNSSDYKHKEKKTQVERLFLQQNFTQRSLLG</sequence>
<dbReference type="GeneID" id="107462350"/>
<comment type="subcellular location">
    <subcellularLocation>
        <location evidence="1">Nucleus</location>
    </subcellularLocation>
</comment>
<dbReference type="InterPro" id="IPR009057">
    <property type="entry name" value="Homeodomain-like_sf"/>
</dbReference>
<feature type="compositionally biased region" description="Basic and acidic residues" evidence="5">
    <location>
        <begin position="1"/>
        <end position="10"/>
    </location>
</feature>
<evidence type="ECO:0000313" key="8">
    <source>
        <dbReference type="RefSeq" id="XP_015936407.1"/>
    </source>
</evidence>
<proteinExistence type="predicted"/>
<feature type="region of interest" description="Disordered" evidence="5">
    <location>
        <begin position="1"/>
        <end position="93"/>
    </location>
</feature>
<evidence type="ECO:0000313" key="9">
    <source>
        <dbReference type="RefSeq" id="XP_052109088.1"/>
    </source>
</evidence>
<dbReference type="OrthoDB" id="551907at2759"/>
<feature type="compositionally biased region" description="Low complexity" evidence="5">
    <location>
        <begin position="58"/>
        <end position="70"/>
    </location>
</feature>
<feature type="compositionally biased region" description="Basic and acidic residues" evidence="5">
    <location>
        <begin position="298"/>
        <end position="313"/>
    </location>
</feature>
<dbReference type="InterPro" id="IPR046955">
    <property type="entry name" value="PHR1-like"/>
</dbReference>
<dbReference type="PROSITE" id="PS51294">
    <property type="entry name" value="HTH_MYB"/>
    <property type="match status" value="1"/>
</dbReference>